<keyword evidence="4" id="KW-0410">Iron transport</keyword>
<dbReference type="InterPro" id="IPR051313">
    <property type="entry name" value="Bact_iron-sidero_bind"/>
</dbReference>
<accession>A0A918N9X5</accession>
<evidence type="ECO:0000256" key="5">
    <source>
        <dbReference type="ARBA" id="ARBA00022729"/>
    </source>
</evidence>
<evidence type="ECO:0000313" key="8">
    <source>
        <dbReference type="EMBL" id="GGX54944.1"/>
    </source>
</evidence>
<comment type="similarity">
    <text evidence="2">Belongs to the bacterial solute-binding protein 8 family.</text>
</comment>
<dbReference type="PANTHER" id="PTHR30532:SF24">
    <property type="entry name" value="FERRIC ENTEROBACTIN-BINDING PERIPLASMIC PROTEIN FEPB"/>
    <property type="match status" value="1"/>
</dbReference>
<organism evidence="8 9">
    <name type="scientific">Saccharospirillum salsuginis</name>
    <dbReference type="NCBI Taxonomy" id="418750"/>
    <lineage>
        <taxon>Bacteria</taxon>
        <taxon>Pseudomonadati</taxon>
        <taxon>Pseudomonadota</taxon>
        <taxon>Gammaproteobacteria</taxon>
        <taxon>Oceanospirillales</taxon>
        <taxon>Saccharospirillaceae</taxon>
        <taxon>Saccharospirillum</taxon>
    </lineage>
</organism>
<keyword evidence="4" id="KW-0406">Ion transport</keyword>
<protein>
    <submittedName>
        <fullName evidence="8">ABC transporter substrate-binding protein</fullName>
    </submittedName>
</protein>
<dbReference type="EMBL" id="BMXR01000005">
    <property type="protein sequence ID" value="GGX54944.1"/>
    <property type="molecule type" value="Genomic_DNA"/>
</dbReference>
<dbReference type="AlphaFoldDB" id="A0A918N9X5"/>
<evidence type="ECO:0000256" key="1">
    <source>
        <dbReference type="ARBA" id="ARBA00004196"/>
    </source>
</evidence>
<feature type="chain" id="PRO_5037563203" evidence="6">
    <location>
        <begin position="21"/>
        <end position="311"/>
    </location>
</feature>
<dbReference type="GO" id="GO:0030288">
    <property type="term" value="C:outer membrane-bounded periplasmic space"/>
    <property type="evidence" value="ECO:0007669"/>
    <property type="project" value="TreeGrafter"/>
</dbReference>
<dbReference type="SUPFAM" id="SSF53807">
    <property type="entry name" value="Helical backbone' metal receptor"/>
    <property type="match status" value="1"/>
</dbReference>
<dbReference type="PROSITE" id="PS50983">
    <property type="entry name" value="FE_B12_PBP"/>
    <property type="match status" value="1"/>
</dbReference>
<evidence type="ECO:0000256" key="3">
    <source>
        <dbReference type="ARBA" id="ARBA00022448"/>
    </source>
</evidence>
<dbReference type="RefSeq" id="WP_189608694.1">
    <property type="nucleotide sequence ID" value="NZ_BMXR01000005.1"/>
</dbReference>
<evidence type="ECO:0000256" key="6">
    <source>
        <dbReference type="SAM" id="SignalP"/>
    </source>
</evidence>
<dbReference type="InterPro" id="IPR002491">
    <property type="entry name" value="ABC_transptr_periplasmic_BD"/>
</dbReference>
<dbReference type="Proteomes" id="UP000626148">
    <property type="component" value="Unassembled WGS sequence"/>
</dbReference>
<keyword evidence="4" id="KW-0408">Iron</keyword>
<feature type="domain" description="Fe/B12 periplasmic-binding" evidence="7">
    <location>
        <begin position="42"/>
        <end position="311"/>
    </location>
</feature>
<sequence>MKQLWIRLLTAVLVVGATQAADFPVTIEHKFGATTIPVEPDRIVSVGYTEQDDLFALGKAPVAIRPWGTPMPHGVWPWAEEAAKGAEPTVLGRGPLDFEAIAALDPDLIIGIYAGVTEEDYKRLSLIAPTVLQPGDYVDYATPWEEQTRIIGRAVGKAEEADALVEGIKARFAQTRSEHPEFEGKTVAAAFFWDGQVGAYTSGEPRSRFFTELGMVIPEVYDEESGDAFYATFSLERIHLLDVDFLAWYWDSPEGALASNEVQRLRQTLGAYQDDREMILPARLRWALSFSSPLSLDYALDELVPVLSDRL</sequence>
<keyword evidence="5 6" id="KW-0732">Signal</keyword>
<reference evidence="8" key="1">
    <citation type="journal article" date="2014" name="Int. J. Syst. Evol. Microbiol.">
        <title>Complete genome sequence of Corynebacterium casei LMG S-19264T (=DSM 44701T), isolated from a smear-ripened cheese.</title>
        <authorList>
            <consortium name="US DOE Joint Genome Institute (JGI-PGF)"/>
            <person name="Walter F."/>
            <person name="Albersmeier A."/>
            <person name="Kalinowski J."/>
            <person name="Ruckert C."/>
        </authorList>
    </citation>
    <scope>NUCLEOTIDE SEQUENCE</scope>
    <source>
        <strain evidence="8">KCTC 22169</strain>
    </source>
</reference>
<reference evidence="8" key="2">
    <citation type="submission" date="2020-09" db="EMBL/GenBank/DDBJ databases">
        <authorList>
            <person name="Sun Q."/>
            <person name="Kim S."/>
        </authorList>
    </citation>
    <scope>NUCLEOTIDE SEQUENCE</scope>
    <source>
        <strain evidence="8">KCTC 22169</strain>
    </source>
</reference>
<dbReference type="PANTHER" id="PTHR30532">
    <property type="entry name" value="IRON III DICITRATE-BINDING PERIPLASMIC PROTEIN"/>
    <property type="match status" value="1"/>
</dbReference>
<comment type="caution">
    <text evidence="8">The sequence shown here is derived from an EMBL/GenBank/DDBJ whole genome shotgun (WGS) entry which is preliminary data.</text>
</comment>
<comment type="subcellular location">
    <subcellularLocation>
        <location evidence="1">Cell envelope</location>
    </subcellularLocation>
</comment>
<evidence type="ECO:0000256" key="2">
    <source>
        <dbReference type="ARBA" id="ARBA00008814"/>
    </source>
</evidence>
<feature type="signal peptide" evidence="6">
    <location>
        <begin position="1"/>
        <end position="20"/>
    </location>
</feature>
<gene>
    <name evidence="8" type="ORF">GCM10007392_23090</name>
</gene>
<keyword evidence="9" id="KW-1185">Reference proteome</keyword>
<dbReference type="CDD" id="cd01146">
    <property type="entry name" value="FhuD"/>
    <property type="match status" value="1"/>
</dbReference>
<dbReference type="GO" id="GO:1901678">
    <property type="term" value="P:iron coordination entity transport"/>
    <property type="evidence" value="ECO:0007669"/>
    <property type="project" value="UniProtKB-ARBA"/>
</dbReference>
<evidence type="ECO:0000313" key="9">
    <source>
        <dbReference type="Proteomes" id="UP000626148"/>
    </source>
</evidence>
<name>A0A918N9X5_9GAMM</name>
<keyword evidence="3" id="KW-0813">Transport</keyword>
<dbReference type="Gene3D" id="3.40.50.1980">
    <property type="entry name" value="Nitrogenase molybdenum iron protein domain"/>
    <property type="match status" value="2"/>
</dbReference>
<dbReference type="Pfam" id="PF01497">
    <property type="entry name" value="Peripla_BP_2"/>
    <property type="match status" value="1"/>
</dbReference>
<proteinExistence type="inferred from homology"/>
<evidence type="ECO:0000256" key="4">
    <source>
        <dbReference type="ARBA" id="ARBA00022496"/>
    </source>
</evidence>
<evidence type="ECO:0000259" key="7">
    <source>
        <dbReference type="PROSITE" id="PS50983"/>
    </source>
</evidence>